<evidence type="ECO:0000313" key="3">
    <source>
        <dbReference type="Proteomes" id="UP000584867"/>
    </source>
</evidence>
<dbReference type="Proteomes" id="UP000584867">
    <property type="component" value="Unassembled WGS sequence"/>
</dbReference>
<organism evidence="2 3">
    <name type="scientific">Granulicella mallensis</name>
    <dbReference type="NCBI Taxonomy" id="940614"/>
    <lineage>
        <taxon>Bacteria</taxon>
        <taxon>Pseudomonadati</taxon>
        <taxon>Acidobacteriota</taxon>
        <taxon>Terriglobia</taxon>
        <taxon>Terriglobales</taxon>
        <taxon>Acidobacteriaceae</taxon>
        <taxon>Granulicella</taxon>
    </lineage>
</organism>
<dbReference type="AlphaFoldDB" id="A0A7W7ZSL1"/>
<keyword evidence="1" id="KW-0812">Transmembrane</keyword>
<proteinExistence type="predicted"/>
<accession>A0A7W7ZSL1</accession>
<dbReference type="EMBL" id="JACHIO010000011">
    <property type="protein sequence ID" value="MBB5064496.1"/>
    <property type="molecule type" value="Genomic_DNA"/>
</dbReference>
<protein>
    <submittedName>
        <fullName evidence="2">Uncharacterized protein</fullName>
    </submittedName>
</protein>
<comment type="caution">
    <text evidence="2">The sequence shown here is derived from an EMBL/GenBank/DDBJ whole genome shotgun (WGS) entry which is preliminary data.</text>
</comment>
<feature type="transmembrane region" description="Helical" evidence="1">
    <location>
        <begin position="12"/>
        <end position="33"/>
    </location>
</feature>
<keyword evidence="1" id="KW-0472">Membrane</keyword>
<keyword evidence="1" id="KW-1133">Transmembrane helix</keyword>
<evidence type="ECO:0000313" key="2">
    <source>
        <dbReference type="EMBL" id="MBB5064496.1"/>
    </source>
</evidence>
<evidence type="ECO:0000256" key="1">
    <source>
        <dbReference type="SAM" id="Phobius"/>
    </source>
</evidence>
<gene>
    <name evidence="2" type="ORF">HDF15_002854</name>
</gene>
<reference evidence="2 3" key="1">
    <citation type="submission" date="2020-08" db="EMBL/GenBank/DDBJ databases">
        <title>Genomic Encyclopedia of Type Strains, Phase IV (KMG-V): Genome sequencing to study the core and pangenomes of soil and plant-associated prokaryotes.</title>
        <authorList>
            <person name="Whitman W."/>
        </authorList>
    </citation>
    <scope>NUCLEOTIDE SEQUENCE [LARGE SCALE GENOMIC DNA]</scope>
    <source>
        <strain evidence="2 3">X5P3</strain>
    </source>
</reference>
<sequence length="35" mass="3891">MPANSRRLSPDTWAVLLSLGLALLIRFGVLKVVPW</sequence>
<name>A0A7W7ZSL1_9BACT</name>